<gene>
    <name evidence="1" type="ORF">CLF_111570</name>
</gene>
<name>G7YV33_CLOSI</name>
<dbReference type="Proteomes" id="UP000008909">
    <property type="component" value="Unassembled WGS sequence"/>
</dbReference>
<sequence length="153" mass="17574">MTCEVHRGIVPIEIIITIIESMTTVFKTDASPPYNHELFQSLTVKKRWTERGLAAALLQSFHIPIQAMWIETDNKNATDIDQRFATSLLLPPALGMENNILIGKRRFDKRITWIHQRSIWCRTSSSMHVSVISCGPETTMIGDLRNFQFPYVK</sequence>
<organism evidence="1 2">
    <name type="scientific">Clonorchis sinensis</name>
    <name type="common">Chinese liver fluke</name>
    <dbReference type="NCBI Taxonomy" id="79923"/>
    <lineage>
        <taxon>Eukaryota</taxon>
        <taxon>Metazoa</taxon>
        <taxon>Spiralia</taxon>
        <taxon>Lophotrochozoa</taxon>
        <taxon>Platyhelminthes</taxon>
        <taxon>Trematoda</taxon>
        <taxon>Digenea</taxon>
        <taxon>Opisthorchiida</taxon>
        <taxon>Opisthorchiata</taxon>
        <taxon>Opisthorchiidae</taxon>
        <taxon>Clonorchis</taxon>
    </lineage>
</organism>
<dbReference type="EMBL" id="DF144390">
    <property type="protein sequence ID" value="GAA56813.1"/>
    <property type="molecule type" value="Genomic_DNA"/>
</dbReference>
<accession>G7YV33</accession>
<protein>
    <submittedName>
        <fullName evidence="1">Uncharacterized protein</fullName>
    </submittedName>
</protein>
<reference evidence="1" key="1">
    <citation type="journal article" date="2011" name="Genome Biol.">
        <title>The draft genome of the carcinogenic human liver fluke Clonorchis sinensis.</title>
        <authorList>
            <person name="Wang X."/>
            <person name="Chen W."/>
            <person name="Huang Y."/>
            <person name="Sun J."/>
            <person name="Men J."/>
            <person name="Liu H."/>
            <person name="Luo F."/>
            <person name="Guo L."/>
            <person name="Lv X."/>
            <person name="Deng C."/>
            <person name="Zhou C."/>
            <person name="Fan Y."/>
            <person name="Li X."/>
            <person name="Huang L."/>
            <person name="Hu Y."/>
            <person name="Liang C."/>
            <person name="Hu X."/>
            <person name="Xu J."/>
            <person name="Yu X."/>
        </authorList>
    </citation>
    <scope>NUCLEOTIDE SEQUENCE [LARGE SCALE GENOMIC DNA]</scope>
    <source>
        <strain evidence="1">Henan</strain>
    </source>
</reference>
<reference key="2">
    <citation type="submission" date="2011-10" db="EMBL/GenBank/DDBJ databases">
        <title>The genome and transcriptome sequence of Clonorchis sinensis provide insights into the carcinogenic liver fluke.</title>
        <authorList>
            <person name="Wang X."/>
            <person name="Huang Y."/>
            <person name="Chen W."/>
            <person name="Liu H."/>
            <person name="Guo L."/>
            <person name="Chen Y."/>
            <person name="Luo F."/>
            <person name="Zhou W."/>
            <person name="Sun J."/>
            <person name="Mao Q."/>
            <person name="Liang P."/>
            <person name="Zhou C."/>
            <person name="Tian Y."/>
            <person name="Men J."/>
            <person name="Lv X."/>
            <person name="Huang L."/>
            <person name="Zhou J."/>
            <person name="Hu Y."/>
            <person name="Li R."/>
            <person name="Zhang F."/>
            <person name="Lei H."/>
            <person name="Li X."/>
            <person name="Hu X."/>
            <person name="Liang C."/>
            <person name="Xu J."/>
            <person name="Wu Z."/>
            <person name="Yu X."/>
        </authorList>
    </citation>
    <scope>NUCLEOTIDE SEQUENCE</scope>
    <source>
        <strain>Henan</strain>
    </source>
</reference>
<evidence type="ECO:0000313" key="1">
    <source>
        <dbReference type="EMBL" id="GAA56813.1"/>
    </source>
</evidence>
<dbReference type="AlphaFoldDB" id="G7YV33"/>
<proteinExistence type="predicted"/>
<keyword evidence="2" id="KW-1185">Reference proteome</keyword>
<evidence type="ECO:0000313" key="2">
    <source>
        <dbReference type="Proteomes" id="UP000008909"/>
    </source>
</evidence>